<dbReference type="Proteomes" id="UP000037510">
    <property type="component" value="Unassembled WGS sequence"/>
</dbReference>
<evidence type="ECO:0000259" key="5">
    <source>
        <dbReference type="Pfam" id="PF16470"/>
    </source>
</evidence>
<evidence type="ECO:0000313" key="6">
    <source>
        <dbReference type="EMBL" id="KOB77625.1"/>
    </source>
</evidence>
<proteinExistence type="predicted"/>
<dbReference type="SUPFAM" id="SSF52743">
    <property type="entry name" value="Subtilisin-like"/>
    <property type="match status" value="1"/>
</dbReference>
<dbReference type="PROSITE" id="PS00137">
    <property type="entry name" value="SUBTILASE_HIS"/>
    <property type="match status" value="1"/>
</dbReference>
<evidence type="ECO:0000256" key="3">
    <source>
        <dbReference type="ARBA" id="ARBA00022825"/>
    </source>
</evidence>
<dbReference type="SUPFAM" id="SSF54897">
    <property type="entry name" value="Protease propeptides/inhibitors"/>
    <property type="match status" value="1"/>
</dbReference>
<dbReference type="InterPro" id="IPR036852">
    <property type="entry name" value="Peptidase_S8/S53_dom_sf"/>
</dbReference>
<dbReference type="GO" id="GO:0016486">
    <property type="term" value="P:peptide hormone processing"/>
    <property type="evidence" value="ECO:0007669"/>
    <property type="project" value="TreeGrafter"/>
</dbReference>
<keyword evidence="1" id="KW-0645">Protease</keyword>
<keyword evidence="2" id="KW-0378">Hydrolase</keyword>
<evidence type="ECO:0000259" key="4">
    <source>
        <dbReference type="Pfam" id="PF00082"/>
    </source>
</evidence>
<dbReference type="GO" id="GO:0004252">
    <property type="term" value="F:serine-type endopeptidase activity"/>
    <property type="evidence" value="ECO:0007669"/>
    <property type="project" value="InterPro"/>
</dbReference>
<dbReference type="Gene3D" id="3.30.70.850">
    <property type="entry name" value="Peptidase S8, pro-domain"/>
    <property type="match status" value="1"/>
</dbReference>
<gene>
    <name evidence="6" type="ORF">OBRU01_03775</name>
</gene>
<dbReference type="GO" id="GO:0016020">
    <property type="term" value="C:membrane"/>
    <property type="evidence" value="ECO:0007669"/>
    <property type="project" value="TreeGrafter"/>
</dbReference>
<dbReference type="GO" id="GO:0043005">
    <property type="term" value="C:neuron projection"/>
    <property type="evidence" value="ECO:0007669"/>
    <property type="project" value="TreeGrafter"/>
</dbReference>
<dbReference type="Pfam" id="PF00082">
    <property type="entry name" value="Peptidase_S8"/>
    <property type="match status" value="1"/>
</dbReference>
<evidence type="ECO:0000313" key="7">
    <source>
        <dbReference type="Proteomes" id="UP000037510"/>
    </source>
</evidence>
<dbReference type="Gene3D" id="3.40.50.200">
    <property type="entry name" value="Peptidase S8/S53 domain"/>
    <property type="match status" value="1"/>
</dbReference>
<organism evidence="6 7">
    <name type="scientific">Operophtera brumata</name>
    <name type="common">Winter moth</name>
    <name type="synonym">Phalaena brumata</name>
    <dbReference type="NCBI Taxonomy" id="104452"/>
    <lineage>
        <taxon>Eukaryota</taxon>
        <taxon>Metazoa</taxon>
        <taxon>Ecdysozoa</taxon>
        <taxon>Arthropoda</taxon>
        <taxon>Hexapoda</taxon>
        <taxon>Insecta</taxon>
        <taxon>Pterygota</taxon>
        <taxon>Neoptera</taxon>
        <taxon>Endopterygota</taxon>
        <taxon>Lepidoptera</taxon>
        <taxon>Glossata</taxon>
        <taxon>Ditrysia</taxon>
        <taxon>Geometroidea</taxon>
        <taxon>Geometridae</taxon>
        <taxon>Larentiinae</taxon>
        <taxon>Operophtera</taxon>
    </lineage>
</organism>
<feature type="domain" description="Peptidase S8/S53" evidence="4">
    <location>
        <begin position="98"/>
        <end position="138"/>
    </location>
</feature>
<accession>A0A0L7LQA5</accession>
<keyword evidence="7" id="KW-1185">Reference proteome</keyword>
<dbReference type="PANTHER" id="PTHR42884">
    <property type="entry name" value="PROPROTEIN CONVERTASE SUBTILISIN/KEXIN-RELATED"/>
    <property type="match status" value="1"/>
</dbReference>
<dbReference type="InterPro" id="IPR000209">
    <property type="entry name" value="Peptidase_S8/S53_dom"/>
</dbReference>
<evidence type="ECO:0000256" key="2">
    <source>
        <dbReference type="ARBA" id="ARBA00022801"/>
    </source>
</evidence>
<keyword evidence="3" id="KW-0720">Serine protease</keyword>
<dbReference type="InterPro" id="IPR038466">
    <property type="entry name" value="S8_pro-domain_sf"/>
</dbReference>
<feature type="non-terminal residue" evidence="6">
    <location>
        <position position="1"/>
    </location>
</feature>
<evidence type="ECO:0000256" key="1">
    <source>
        <dbReference type="ARBA" id="ARBA00022670"/>
    </source>
</evidence>
<dbReference type="PANTHER" id="PTHR42884:SF13">
    <property type="entry name" value="NEUROENDOCRINE CONVERTASE 2"/>
    <property type="match status" value="1"/>
</dbReference>
<dbReference type="GO" id="GO:0005615">
    <property type="term" value="C:extracellular space"/>
    <property type="evidence" value="ECO:0007669"/>
    <property type="project" value="TreeGrafter"/>
</dbReference>
<dbReference type="InterPro" id="IPR032815">
    <property type="entry name" value="S8_pro-domain"/>
</dbReference>
<dbReference type="AlphaFoldDB" id="A0A0L7LQA5"/>
<dbReference type="Pfam" id="PF16470">
    <property type="entry name" value="S8_pro-domain"/>
    <property type="match status" value="1"/>
</dbReference>
<dbReference type="InterPro" id="IPR022398">
    <property type="entry name" value="Peptidase_S8_His-AS"/>
</dbReference>
<protein>
    <submittedName>
        <fullName evidence="6">Putative neuroendocrine convertase</fullName>
    </submittedName>
</protein>
<dbReference type="EMBL" id="JTDY01000341">
    <property type="protein sequence ID" value="KOB77625.1"/>
    <property type="molecule type" value="Genomic_DNA"/>
</dbReference>
<sequence length="169" mass="19101">VLGSDIEWHFAHRGLPHARPRRSIAHTRLLKQNPLVHTAVQQTGFKRVKRGYRPFRLSDSIPAAVKRGFRPLSLPETRPASEPRDPYFPLQWYLKNTGQNGGKPNHGTRCAGEVAAARDNGVCGVGVAYHSKVAVSKSNFLFDFCFLLNNKETLRQIRQEYIIGESRII</sequence>
<feature type="domain" description="Peptidase S8 pro-domain" evidence="5">
    <location>
        <begin position="3"/>
        <end position="50"/>
    </location>
</feature>
<name>A0A0L7LQA5_OPEBR</name>
<comment type="caution">
    <text evidence="6">The sequence shown here is derived from an EMBL/GenBank/DDBJ whole genome shotgun (WGS) entry which is preliminary data.</text>
</comment>
<reference evidence="6 7" key="1">
    <citation type="journal article" date="2015" name="Genome Biol. Evol.">
        <title>The genome of winter moth (Operophtera brumata) provides a genomic perspective on sexual dimorphism and phenology.</title>
        <authorList>
            <person name="Derks M.F."/>
            <person name="Smit S."/>
            <person name="Salis L."/>
            <person name="Schijlen E."/>
            <person name="Bossers A."/>
            <person name="Mateman C."/>
            <person name="Pijl A.S."/>
            <person name="de Ridder D."/>
            <person name="Groenen M.A."/>
            <person name="Visser M.E."/>
            <person name="Megens H.J."/>
        </authorList>
    </citation>
    <scope>NUCLEOTIDE SEQUENCE [LARGE SCALE GENOMIC DNA]</scope>
    <source>
        <strain evidence="6">WM2013NL</strain>
        <tissue evidence="6">Head and thorax</tissue>
    </source>
</reference>
<dbReference type="STRING" id="104452.A0A0L7LQA5"/>